<gene>
    <name evidence="1" type="ORF">HYPSUDRAFT_44283</name>
</gene>
<evidence type="ECO:0000313" key="2">
    <source>
        <dbReference type="Proteomes" id="UP000054270"/>
    </source>
</evidence>
<organism evidence="1 2">
    <name type="scientific">Hypholoma sublateritium (strain FD-334 SS-4)</name>
    <dbReference type="NCBI Taxonomy" id="945553"/>
    <lineage>
        <taxon>Eukaryota</taxon>
        <taxon>Fungi</taxon>
        <taxon>Dikarya</taxon>
        <taxon>Basidiomycota</taxon>
        <taxon>Agaricomycotina</taxon>
        <taxon>Agaricomycetes</taxon>
        <taxon>Agaricomycetidae</taxon>
        <taxon>Agaricales</taxon>
        <taxon>Agaricineae</taxon>
        <taxon>Strophariaceae</taxon>
        <taxon>Hypholoma</taxon>
    </lineage>
</organism>
<keyword evidence="2" id="KW-1185">Reference proteome</keyword>
<dbReference type="AlphaFoldDB" id="A0A0D2M872"/>
<evidence type="ECO:0000313" key="1">
    <source>
        <dbReference type="EMBL" id="KJA19513.1"/>
    </source>
</evidence>
<protein>
    <submittedName>
        <fullName evidence="1">Uncharacterized protein</fullName>
    </submittedName>
</protein>
<dbReference type="EMBL" id="KN817577">
    <property type="protein sequence ID" value="KJA19513.1"/>
    <property type="molecule type" value="Genomic_DNA"/>
</dbReference>
<accession>A0A0D2M872</accession>
<sequence>MIVMVMSDAIPPADVWLPVGQVLDGASSGLGLATCLDAPNLAVAADIFLSGQ</sequence>
<proteinExistence type="predicted"/>
<dbReference type="Proteomes" id="UP000054270">
    <property type="component" value="Unassembled WGS sequence"/>
</dbReference>
<name>A0A0D2M872_HYPSF</name>
<reference evidence="2" key="1">
    <citation type="submission" date="2014-04" db="EMBL/GenBank/DDBJ databases">
        <title>Evolutionary Origins and Diversification of the Mycorrhizal Mutualists.</title>
        <authorList>
            <consortium name="DOE Joint Genome Institute"/>
            <consortium name="Mycorrhizal Genomics Consortium"/>
            <person name="Kohler A."/>
            <person name="Kuo A."/>
            <person name="Nagy L.G."/>
            <person name="Floudas D."/>
            <person name="Copeland A."/>
            <person name="Barry K.W."/>
            <person name="Cichocki N."/>
            <person name="Veneault-Fourrey C."/>
            <person name="LaButti K."/>
            <person name="Lindquist E.A."/>
            <person name="Lipzen A."/>
            <person name="Lundell T."/>
            <person name="Morin E."/>
            <person name="Murat C."/>
            <person name="Riley R."/>
            <person name="Ohm R."/>
            <person name="Sun H."/>
            <person name="Tunlid A."/>
            <person name="Henrissat B."/>
            <person name="Grigoriev I.V."/>
            <person name="Hibbett D.S."/>
            <person name="Martin F."/>
        </authorList>
    </citation>
    <scope>NUCLEOTIDE SEQUENCE [LARGE SCALE GENOMIC DNA]</scope>
    <source>
        <strain evidence="2">FD-334 SS-4</strain>
    </source>
</reference>